<dbReference type="InterPro" id="IPR008974">
    <property type="entry name" value="TRAF-like"/>
</dbReference>
<dbReference type="InterPro" id="IPR011333">
    <property type="entry name" value="SKP1/BTB/POZ_sf"/>
</dbReference>
<accession>A0AAN4Z140</accession>
<dbReference type="AlphaFoldDB" id="A0AAN4Z140"/>
<evidence type="ECO:0008006" key="6">
    <source>
        <dbReference type="Google" id="ProtNLM"/>
    </source>
</evidence>
<dbReference type="Gene3D" id="2.60.210.10">
    <property type="entry name" value="Apoptosis, Tumor Necrosis Factor Receptor Associated Protein 2, Chain A"/>
    <property type="match status" value="1"/>
</dbReference>
<dbReference type="Gene3D" id="3.30.710.10">
    <property type="entry name" value="Potassium Channel Kv1.1, Chain A"/>
    <property type="match status" value="1"/>
</dbReference>
<feature type="non-terminal residue" evidence="4">
    <location>
        <position position="1"/>
    </location>
</feature>
<dbReference type="Pfam" id="PF00651">
    <property type="entry name" value="BTB"/>
    <property type="match status" value="1"/>
</dbReference>
<sequence>FRMSPPTKIRKADGDHPDGPNSGIIRFCVDKVSLVNEQGKYSPAVEVGGIQWNARVRKAKSNEKHRISVALKCSSNKSRLWSIDTDVEFAILNRVKGKDDSEKHSYTFCKNHPLCGRTLQNWDHLVNEKKGFIKDDKITVEVRFKIKAMRGFREIPYIDFTDPNELRHDVALIIEGKKIYVSKQYLSLHSPFFNSLFYGEFVEKDKKEIELKDVDREEFLEILNVIYPSYGTIKDENVQFLLKLGDR</sequence>
<dbReference type="SUPFAM" id="SSF54695">
    <property type="entry name" value="POZ domain"/>
    <property type="match status" value="1"/>
</dbReference>
<dbReference type="EMBL" id="BTRK01000001">
    <property type="protein sequence ID" value="GMR31454.1"/>
    <property type="molecule type" value="Genomic_DNA"/>
</dbReference>
<dbReference type="CDD" id="cd00121">
    <property type="entry name" value="MATH"/>
    <property type="match status" value="1"/>
</dbReference>
<dbReference type="CDD" id="cd18186">
    <property type="entry name" value="BTB_POZ_ZBTB_KLHL-like"/>
    <property type="match status" value="1"/>
</dbReference>
<reference evidence="5" key="1">
    <citation type="submission" date="2022-10" db="EMBL/GenBank/DDBJ databases">
        <title>Genome assembly of Pristionchus species.</title>
        <authorList>
            <person name="Yoshida K."/>
            <person name="Sommer R.J."/>
        </authorList>
    </citation>
    <scope>NUCLEOTIDE SEQUENCE [LARGE SCALE GENOMIC DNA]</scope>
    <source>
        <strain evidence="5">RS5460</strain>
    </source>
</reference>
<dbReference type="Pfam" id="PF00917">
    <property type="entry name" value="MATH"/>
    <property type="match status" value="1"/>
</dbReference>
<dbReference type="InterPro" id="IPR000210">
    <property type="entry name" value="BTB/POZ_dom"/>
</dbReference>
<dbReference type="Proteomes" id="UP001328107">
    <property type="component" value="Unassembled WGS sequence"/>
</dbReference>
<feature type="region of interest" description="Disordered" evidence="1">
    <location>
        <begin position="1"/>
        <end position="22"/>
    </location>
</feature>
<dbReference type="PANTHER" id="PTHR47022:SF1">
    <property type="entry name" value="BTB AND MATH DOMAIN-CONTAINING PROTEIN 36-RELATED"/>
    <property type="match status" value="1"/>
</dbReference>
<evidence type="ECO:0000259" key="2">
    <source>
        <dbReference type="PROSITE" id="PS50097"/>
    </source>
</evidence>
<dbReference type="PROSITE" id="PS50144">
    <property type="entry name" value="MATH"/>
    <property type="match status" value="1"/>
</dbReference>
<organism evidence="4 5">
    <name type="scientific">Pristionchus mayeri</name>
    <dbReference type="NCBI Taxonomy" id="1317129"/>
    <lineage>
        <taxon>Eukaryota</taxon>
        <taxon>Metazoa</taxon>
        <taxon>Ecdysozoa</taxon>
        <taxon>Nematoda</taxon>
        <taxon>Chromadorea</taxon>
        <taxon>Rhabditida</taxon>
        <taxon>Rhabditina</taxon>
        <taxon>Diplogasteromorpha</taxon>
        <taxon>Diplogasteroidea</taxon>
        <taxon>Neodiplogasteridae</taxon>
        <taxon>Pristionchus</taxon>
    </lineage>
</organism>
<name>A0AAN4Z140_9BILA</name>
<feature type="domain" description="MATH" evidence="3">
    <location>
        <begin position="22"/>
        <end position="144"/>
    </location>
</feature>
<feature type="domain" description="BTB" evidence="2">
    <location>
        <begin position="168"/>
        <end position="235"/>
    </location>
</feature>
<protein>
    <recommendedName>
        <fullName evidence="6">BTB domain-containing protein</fullName>
    </recommendedName>
</protein>
<feature type="non-terminal residue" evidence="4">
    <location>
        <position position="247"/>
    </location>
</feature>
<dbReference type="PANTHER" id="PTHR47022">
    <property type="entry name" value="BTB AND MATH DOMAIN-CONTAINING PROTEIN 36-RELATED"/>
    <property type="match status" value="1"/>
</dbReference>
<proteinExistence type="predicted"/>
<evidence type="ECO:0000259" key="3">
    <source>
        <dbReference type="PROSITE" id="PS50144"/>
    </source>
</evidence>
<evidence type="ECO:0000313" key="4">
    <source>
        <dbReference type="EMBL" id="GMR31454.1"/>
    </source>
</evidence>
<keyword evidence="5" id="KW-1185">Reference proteome</keyword>
<dbReference type="SUPFAM" id="SSF49599">
    <property type="entry name" value="TRAF domain-like"/>
    <property type="match status" value="1"/>
</dbReference>
<gene>
    <name evidence="4" type="ORF">PMAYCL1PPCAC_01649</name>
</gene>
<dbReference type="InterPro" id="IPR002083">
    <property type="entry name" value="MATH/TRAF_dom"/>
</dbReference>
<evidence type="ECO:0000256" key="1">
    <source>
        <dbReference type="SAM" id="MobiDB-lite"/>
    </source>
</evidence>
<dbReference type="SMART" id="SM00225">
    <property type="entry name" value="BTB"/>
    <property type="match status" value="1"/>
</dbReference>
<comment type="caution">
    <text evidence="4">The sequence shown here is derived from an EMBL/GenBank/DDBJ whole genome shotgun (WGS) entry which is preliminary data.</text>
</comment>
<dbReference type="PROSITE" id="PS50097">
    <property type="entry name" value="BTB"/>
    <property type="match status" value="1"/>
</dbReference>
<evidence type="ECO:0000313" key="5">
    <source>
        <dbReference type="Proteomes" id="UP001328107"/>
    </source>
</evidence>